<dbReference type="EMBL" id="CH991580">
    <property type="protein sequence ID" value="EDQ84855.1"/>
    <property type="molecule type" value="Genomic_DNA"/>
</dbReference>
<feature type="region of interest" description="Disordered" evidence="2">
    <location>
        <begin position="294"/>
        <end position="318"/>
    </location>
</feature>
<evidence type="ECO:0000256" key="1">
    <source>
        <dbReference type="ARBA" id="ARBA00009005"/>
    </source>
</evidence>
<dbReference type="PANTHER" id="PTHR48104">
    <property type="entry name" value="METACASPASE-4"/>
    <property type="match status" value="1"/>
</dbReference>
<dbReference type="Gene3D" id="3.40.50.12660">
    <property type="match status" value="2"/>
</dbReference>
<dbReference type="OMA" id="FDSQHIE"/>
<dbReference type="GO" id="GO:0005737">
    <property type="term" value="C:cytoplasm"/>
    <property type="evidence" value="ECO:0000318"/>
    <property type="project" value="GO_Central"/>
</dbReference>
<dbReference type="InParanoid" id="A9VC84"/>
<gene>
    <name evidence="4" type="ORF">MONBRDRAFT_29825</name>
</gene>
<dbReference type="RefSeq" id="XP_001750356.1">
    <property type="nucleotide sequence ID" value="XM_001750304.1"/>
</dbReference>
<name>A9VC84_MONBE</name>
<comment type="similarity">
    <text evidence="1">Belongs to the peptidase C14B family.</text>
</comment>
<reference evidence="4 5" key="1">
    <citation type="journal article" date="2008" name="Nature">
        <title>The genome of the choanoflagellate Monosiga brevicollis and the origin of metazoans.</title>
        <authorList>
            <consortium name="JGI Sequencing"/>
            <person name="King N."/>
            <person name="Westbrook M.J."/>
            <person name="Young S.L."/>
            <person name="Kuo A."/>
            <person name="Abedin M."/>
            <person name="Chapman J."/>
            <person name="Fairclough S."/>
            <person name="Hellsten U."/>
            <person name="Isogai Y."/>
            <person name="Letunic I."/>
            <person name="Marr M."/>
            <person name="Pincus D."/>
            <person name="Putnam N."/>
            <person name="Rokas A."/>
            <person name="Wright K.J."/>
            <person name="Zuzow R."/>
            <person name="Dirks W."/>
            <person name="Good M."/>
            <person name="Goodstein D."/>
            <person name="Lemons D."/>
            <person name="Li W."/>
            <person name="Lyons J.B."/>
            <person name="Morris A."/>
            <person name="Nichols S."/>
            <person name="Richter D.J."/>
            <person name="Salamov A."/>
            <person name="Bork P."/>
            <person name="Lim W.A."/>
            <person name="Manning G."/>
            <person name="Miller W.T."/>
            <person name="McGinnis W."/>
            <person name="Shapiro H."/>
            <person name="Tjian R."/>
            <person name="Grigoriev I.V."/>
            <person name="Rokhsar D."/>
        </authorList>
    </citation>
    <scope>NUCLEOTIDE SEQUENCE [LARGE SCALE GENOMIC DNA]</scope>
    <source>
        <strain evidence="5">MX1 / ATCC 50154</strain>
    </source>
</reference>
<keyword evidence="5" id="KW-1185">Reference proteome</keyword>
<evidence type="ECO:0000256" key="2">
    <source>
        <dbReference type="SAM" id="MobiDB-lite"/>
    </source>
</evidence>
<dbReference type="InterPro" id="IPR050452">
    <property type="entry name" value="Metacaspase"/>
</dbReference>
<feature type="compositionally biased region" description="Polar residues" evidence="2">
    <location>
        <begin position="297"/>
        <end position="318"/>
    </location>
</feature>
<protein>
    <recommendedName>
        <fullName evidence="3">Peptidase C14 caspase domain-containing protein</fullName>
    </recommendedName>
</protein>
<feature type="domain" description="Peptidase C14 caspase" evidence="3">
    <location>
        <begin position="3"/>
        <end position="394"/>
    </location>
</feature>
<dbReference type="InterPro" id="IPR011600">
    <property type="entry name" value="Pept_C14_caspase"/>
</dbReference>
<evidence type="ECO:0000313" key="5">
    <source>
        <dbReference type="Proteomes" id="UP000001357"/>
    </source>
</evidence>
<dbReference type="AlphaFoldDB" id="A9VC84"/>
<dbReference type="PANTHER" id="PTHR48104:SF30">
    <property type="entry name" value="METACASPASE-1"/>
    <property type="match status" value="1"/>
</dbReference>
<evidence type="ECO:0000259" key="3">
    <source>
        <dbReference type="Pfam" id="PF00656"/>
    </source>
</evidence>
<evidence type="ECO:0000313" key="4">
    <source>
        <dbReference type="EMBL" id="EDQ84855.1"/>
    </source>
</evidence>
<dbReference type="GeneID" id="5895616"/>
<dbReference type="GO" id="GO:0004197">
    <property type="term" value="F:cysteine-type endopeptidase activity"/>
    <property type="evidence" value="ECO:0000318"/>
    <property type="project" value="GO_Central"/>
</dbReference>
<dbReference type="KEGG" id="mbr:MONBRDRAFT_29825"/>
<proteinExistence type="inferred from homology"/>
<sequence>MAKKALLVGCNYPGTQAQLNGCVNDVWSMHTILTDLKVKVALSPGALGFSKSDITVMIDTDSRDASPTGRNIKAGLNELVRSSKAGDYLVFHFSGHGTQIPAEGDTNEADGKDEAICPTDLNIIIDDDLREIVEQLPSGANLTVVTDCCHSGSMLDHTAVQIQGNKGGSSQIPGLMDVMGAAMGRGLEATPREIPLDMLANMLSQQTGHTVRPGNIRYHLANIFGADASTTALNFLRAVQQHTDQNSMCGQGLLHLIRCLRAGGVGMERAVTEYHDVCRTAKYGGSSGGNSLGIPGLSSNFTAPTQGQKPPPEQQLSSDKGILITGCQAHETSADACPSGDRSRAFGALTNAIATVLRHRPNASYYDVVSEVRKHLLQGGFKQNPCLECDDRYKDMPFICPA</sequence>
<dbReference type="eggNOG" id="KOG1546">
    <property type="taxonomic scope" value="Eukaryota"/>
</dbReference>
<dbReference type="GO" id="GO:0006508">
    <property type="term" value="P:proteolysis"/>
    <property type="evidence" value="ECO:0000318"/>
    <property type="project" value="GO_Central"/>
</dbReference>
<organism evidence="4 5">
    <name type="scientific">Monosiga brevicollis</name>
    <name type="common">Choanoflagellate</name>
    <dbReference type="NCBI Taxonomy" id="81824"/>
    <lineage>
        <taxon>Eukaryota</taxon>
        <taxon>Choanoflagellata</taxon>
        <taxon>Craspedida</taxon>
        <taxon>Salpingoecidae</taxon>
        <taxon>Monosiga</taxon>
    </lineage>
</organism>
<dbReference type="Pfam" id="PF00656">
    <property type="entry name" value="Peptidase_C14"/>
    <property type="match status" value="1"/>
</dbReference>
<accession>A9VC84</accession>
<dbReference type="Proteomes" id="UP000001357">
    <property type="component" value="Unassembled WGS sequence"/>
</dbReference>